<keyword evidence="2" id="KW-1185">Reference proteome</keyword>
<dbReference type="AlphaFoldDB" id="A0AAQ3NUG2"/>
<gene>
    <name evidence="1" type="ORF">V8G54_012782</name>
</gene>
<dbReference type="Proteomes" id="UP001374535">
    <property type="component" value="Chromosome 4"/>
</dbReference>
<name>A0AAQ3NUG2_VIGMU</name>
<evidence type="ECO:0000313" key="2">
    <source>
        <dbReference type="Proteomes" id="UP001374535"/>
    </source>
</evidence>
<reference evidence="1 2" key="1">
    <citation type="journal article" date="2023" name="Life. Sci Alliance">
        <title>Evolutionary insights into 3D genome organization and epigenetic landscape of Vigna mungo.</title>
        <authorList>
            <person name="Junaid A."/>
            <person name="Singh B."/>
            <person name="Bhatia S."/>
        </authorList>
    </citation>
    <scope>NUCLEOTIDE SEQUENCE [LARGE SCALE GENOMIC DNA]</scope>
    <source>
        <strain evidence="1">Urdbean</strain>
    </source>
</reference>
<evidence type="ECO:0000313" key="1">
    <source>
        <dbReference type="EMBL" id="WVZ15216.1"/>
    </source>
</evidence>
<dbReference type="EMBL" id="CP144697">
    <property type="protein sequence ID" value="WVZ15216.1"/>
    <property type="molecule type" value="Genomic_DNA"/>
</dbReference>
<protein>
    <submittedName>
        <fullName evidence="1">Uncharacterized protein</fullName>
    </submittedName>
</protein>
<organism evidence="1 2">
    <name type="scientific">Vigna mungo</name>
    <name type="common">Black gram</name>
    <name type="synonym">Phaseolus mungo</name>
    <dbReference type="NCBI Taxonomy" id="3915"/>
    <lineage>
        <taxon>Eukaryota</taxon>
        <taxon>Viridiplantae</taxon>
        <taxon>Streptophyta</taxon>
        <taxon>Embryophyta</taxon>
        <taxon>Tracheophyta</taxon>
        <taxon>Spermatophyta</taxon>
        <taxon>Magnoliopsida</taxon>
        <taxon>eudicotyledons</taxon>
        <taxon>Gunneridae</taxon>
        <taxon>Pentapetalae</taxon>
        <taxon>rosids</taxon>
        <taxon>fabids</taxon>
        <taxon>Fabales</taxon>
        <taxon>Fabaceae</taxon>
        <taxon>Papilionoideae</taxon>
        <taxon>50 kb inversion clade</taxon>
        <taxon>NPAAA clade</taxon>
        <taxon>indigoferoid/millettioid clade</taxon>
        <taxon>Phaseoleae</taxon>
        <taxon>Vigna</taxon>
    </lineage>
</organism>
<sequence length="108" mass="12507">MIRNLSQNVHSKDLQPFLLSLYFCGFYKHLIKNKAFYHQLVLPSSERSQRPLQAYLPCQECQPSSRSVLPLVQSHEPFSLIEISHNPNPPTLHGCKHSKPQQMLYHLA</sequence>
<accession>A0AAQ3NUG2</accession>
<proteinExistence type="predicted"/>